<reference evidence="1 2" key="1">
    <citation type="journal article" date="2019" name="Commun. Biol.">
        <title>The bagworm genome reveals a unique fibroin gene that provides high tensile strength.</title>
        <authorList>
            <person name="Kono N."/>
            <person name="Nakamura H."/>
            <person name="Ohtoshi R."/>
            <person name="Tomita M."/>
            <person name="Numata K."/>
            <person name="Arakawa K."/>
        </authorList>
    </citation>
    <scope>NUCLEOTIDE SEQUENCE [LARGE SCALE GENOMIC DNA]</scope>
</reference>
<protein>
    <submittedName>
        <fullName evidence="1">Uncharacterized protein</fullName>
    </submittedName>
</protein>
<gene>
    <name evidence="1" type="ORF">EVAR_62774_1</name>
</gene>
<organism evidence="1 2">
    <name type="scientific">Eumeta variegata</name>
    <name type="common">Bagworm moth</name>
    <name type="synonym">Eumeta japonica</name>
    <dbReference type="NCBI Taxonomy" id="151549"/>
    <lineage>
        <taxon>Eukaryota</taxon>
        <taxon>Metazoa</taxon>
        <taxon>Ecdysozoa</taxon>
        <taxon>Arthropoda</taxon>
        <taxon>Hexapoda</taxon>
        <taxon>Insecta</taxon>
        <taxon>Pterygota</taxon>
        <taxon>Neoptera</taxon>
        <taxon>Endopterygota</taxon>
        <taxon>Lepidoptera</taxon>
        <taxon>Glossata</taxon>
        <taxon>Ditrysia</taxon>
        <taxon>Tineoidea</taxon>
        <taxon>Psychidae</taxon>
        <taxon>Oiketicinae</taxon>
        <taxon>Eumeta</taxon>
    </lineage>
</organism>
<evidence type="ECO:0000313" key="1">
    <source>
        <dbReference type="EMBL" id="GBP81955.1"/>
    </source>
</evidence>
<dbReference type="EMBL" id="BGZK01001540">
    <property type="protein sequence ID" value="GBP81955.1"/>
    <property type="molecule type" value="Genomic_DNA"/>
</dbReference>
<sequence length="84" mass="9534">MDPRNAKGSHQWFVGFRNRHRIFGRGSSMMTEEGVGETRVRATREEALIAAHRNLRRVTSALLTSCLGIEYLMKGVWVDRGNMG</sequence>
<keyword evidence="2" id="KW-1185">Reference proteome</keyword>
<evidence type="ECO:0000313" key="2">
    <source>
        <dbReference type="Proteomes" id="UP000299102"/>
    </source>
</evidence>
<dbReference type="AlphaFoldDB" id="A0A4C1Z5S3"/>
<proteinExistence type="predicted"/>
<name>A0A4C1Z5S3_EUMVA</name>
<dbReference type="Proteomes" id="UP000299102">
    <property type="component" value="Unassembled WGS sequence"/>
</dbReference>
<comment type="caution">
    <text evidence="1">The sequence shown here is derived from an EMBL/GenBank/DDBJ whole genome shotgun (WGS) entry which is preliminary data.</text>
</comment>
<accession>A0A4C1Z5S3</accession>